<comment type="similarity">
    <text evidence="4">Belongs to the HesB/IscA family.</text>
</comment>
<comment type="cofactor">
    <cofactor evidence="4">
        <name>iron-sulfur cluster</name>
        <dbReference type="ChEBI" id="CHEBI:30408"/>
    </cofactor>
    <text evidence="4">Binds 1 iron-sulfur cluster per subunit.</text>
</comment>
<organism evidence="6 7">
    <name type="scientific">Buchnera aphidicola subsp. Diuraphis noxia</name>
    <dbReference type="NCBI Taxonomy" id="118101"/>
    <lineage>
        <taxon>Bacteria</taxon>
        <taxon>Pseudomonadati</taxon>
        <taxon>Pseudomonadota</taxon>
        <taxon>Gammaproteobacteria</taxon>
        <taxon>Enterobacterales</taxon>
        <taxon>Erwiniaceae</taxon>
        <taxon>Buchnera</taxon>
    </lineage>
</organism>
<feature type="binding site" evidence="4">
    <location>
        <position position="42"/>
    </location>
    <ligand>
        <name>iron-sulfur cluster</name>
        <dbReference type="ChEBI" id="CHEBI:30408"/>
    </ligand>
</feature>
<keyword evidence="3 4" id="KW-0411">Iron-sulfur</keyword>
<dbReference type="InterPro" id="IPR017870">
    <property type="entry name" value="FeS_cluster_insertion_CS"/>
</dbReference>
<gene>
    <name evidence="4" type="primary">erpA</name>
    <name evidence="6" type="ORF">ATN01_01055</name>
</gene>
<evidence type="ECO:0000313" key="7">
    <source>
        <dbReference type="Proteomes" id="UP000093070"/>
    </source>
</evidence>
<dbReference type="GO" id="GO:0005506">
    <property type="term" value="F:iron ion binding"/>
    <property type="evidence" value="ECO:0007669"/>
    <property type="project" value="UniProtKB-UniRule"/>
</dbReference>
<dbReference type="GO" id="GO:0051539">
    <property type="term" value="F:4 iron, 4 sulfur cluster binding"/>
    <property type="evidence" value="ECO:0007669"/>
    <property type="project" value="TreeGrafter"/>
</dbReference>
<dbReference type="PANTHER" id="PTHR43011">
    <property type="entry name" value="IRON-SULFUR CLUSTER ASSEMBLY 2 HOMOLOG, MITOCHONDRIAL"/>
    <property type="match status" value="1"/>
</dbReference>
<evidence type="ECO:0000256" key="1">
    <source>
        <dbReference type="ARBA" id="ARBA00022723"/>
    </source>
</evidence>
<dbReference type="STRING" id="118101.ATN01_01055"/>
<feature type="binding site" evidence="4">
    <location>
        <position position="106"/>
    </location>
    <ligand>
        <name>iron-sulfur cluster</name>
        <dbReference type="ChEBI" id="CHEBI:30408"/>
    </ligand>
</feature>
<dbReference type="Gene3D" id="2.60.300.12">
    <property type="entry name" value="HesB-like domain"/>
    <property type="match status" value="1"/>
</dbReference>
<reference evidence="6 7" key="1">
    <citation type="submission" date="2015-11" db="EMBL/GenBank/DDBJ databases">
        <title>The complete genome of Buchnera aphidicola from Diuraphis noxia biotype SAM.</title>
        <authorList>
            <person name="Burger N.F.V."/>
            <person name="Oberholster A.-M."/>
        </authorList>
    </citation>
    <scope>NUCLEOTIDE SEQUENCE [LARGE SCALE GENOMIC DNA]</scope>
    <source>
        <strain evidence="6">SAM</strain>
    </source>
</reference>
<dbReference type="PATRIC" id="fig|118101.4.peg.208"/>
<dbReference type="OrthoDB" id="9801228at2"/>
<dbReference type="EMBL" id="CP013259">
    <property type="protein sequence ID" value="ANZ22438.1"/>
    <property type="molecule type" value="Genomic_DNA"/>
</dbReference>
<dbReference type="HAMAP" id="MF_01380">
    <property type="entry name" value="Fe_S_insert_ErpA"/>
    <property type="match status" value="1"/>
</dbReference>
<dbReference type="InterPro" id="IPR000361">
    <property type="entry name" value="ATAP_core_dom"/>
</dbReference>
<comment type="subunit">
    <text evidence="4">Homodimer.</text>
</comment>
<dbReference type="NCBIfam" id="TIGR00049">
    <property type="entry name" value="iron-sulfur cluster assembly accessory protein"/>
    <property type="match status" value="1"/>
</dbReference>
<dbReference type="Pfam" id="PF01521">
    <property type="entry name" value="Fe-S_biosyn"/>
    <property type="match status" value="1"/>
</dbReference>
<evidence type="ECO:0000256" key="2">
    <source>
        <dbReference type="ARBA" id="ARBA00023004"/>
    </source>
</evidence>
<accession>A0A1B2H8K6</accession>
<dbReference type="PROSITE" id="PS01152">
    <property type="entry name" value="HESB"/>
    <property type="match status" value="1"/>
</dbReference>
<protein>
    <recommendedName>
        <fullName evidence="4">Iron-sulfur cluster insertion protein ErpA</fullName>
    </recommendedName>
</protein>
<dbReference type="FunFam" id="2.60.300.12:FF:000002">
    <property type="entry name" value="Iron-sulfur cluster insertion protein ErpA"/>
    <property type="match status" value="1"/>
</dbReference>
<dbReference type="InterPro" id="IPR023063">
    <property type="entry name" value="ErpA_proteobact"/>
</dbReference>
<dbReference type="GO" id="GO:0051537">
    <property type="term" value="F:2 iron, 2 sulfur cluster binding"/>
    <property type="evidence" value="ECO:0007669"/>
    <property type="project" value="TreeGrafter"/>
</dbReference>
<dbReference type="NCBIfam" id="NF010147">
    <property type="entry name" value="PRK13623.1"/>
    <property type="match status" value="1"/>
</dbReference>
<comment type="function">
    <text evidence="4">Required for insertion of 4Fe-4S clusters for at least IspG.</text>
</comment>
<name>A0A1B2H8K6_BUCDN</name>
<dbReference type="AlphaFoldDB" id="A0A1B2H8K6"/>
<evidence type="ECO:0000313" key="6">
    <source>
        <dbReference type="EMBL" id="ANZ22438.1"/>
    </source>
</evidence>
<dbReference type="InterPro" id="IPR035903">
    <property type="entry name" value="HesB-like_dom_sf"/>
</dbReference>
<dbReference type="SUPFAM" id="SSF89360">
    <property type="entry name" value="HesB-like domain"/>
    <property type="match status" value="1"/>
</dbReference>
<evidence type="ECO:0000256" key="3">
    <source>
        <dbReference type="ARBA" id="ARBA00023014"/>
    </source>
</evidence>
<dbReference type="InterPro" id="IPR016092">
    <property type="entry name" value="ATAP"/>
</dbReference>
<feature type="binding site" evidence="4">
    <location>
        <position position="108"/>
    </location>
    <ligand>
        <name>iron-sulfur cluster</name>
        <dbReference type="ChEBI" id="CHEBI:30408"/>
    </ligand>
</feature>
<evidence type="ECO:0000259" key="5">
    <source>
        <dbReference type="Pfam" id="PF01521"/>
    </source>
</evidence>
<evidence type="ECO:0000256" key="4">
    <source>
        <dbReference type="HAMAP-Rule" id="MF_01380"/>
    </source>
</evidence>
<dbReference type="PANTHER" id="PTHR43011:SF1">
    <property type="entry name" value="IRON-SULFUR CLUSTER ASSEMBLY 2 HOMOLOG, MITOCHONDRIAL"/>
    <property type="match status" value="1"/>
</dbReference>
<dbReference type="GO" id="GO:0016226">
    <property type="term" value="P:iron-sulfur cluster assembly"/>
    <property type="evidence" value="ECO:0007669"/>
    <property type="project" value="UniProtKB-UniRule"/>
</dbReference>
<proteinExistence type="inferred from homology"/>
<sequence length="114" mass="12845">MKNKYKNYISFTEKAANKINDFIKTKKNNNLKLRIYISGGGCSGFQYQFIFDDKVTKDDIIINQFNVSLVIDPISAQYLYGGKIDYLENLEGSKFIVSNPNAKNTCGCGSSFSI</sequence>
<dbReference type="RefSeq" id="WP_075433259.1">
    <property type="nucleotide sequence ID" value="NZ_CP013259.1"/>
</dbReference>
<feature type="domain" description="Core" evidence="5">
    <location>
        <begin position="8"/>
        <end position="109"/>
    </location>
</feature>
<dbReference type="Proteomes" id="UP000093070">
    <property type="component" value="Chromosome"/>
</dbReference>
<keyword evidence="1 4" id="KW-0479">Metal-binding</keyword>
<keyword evidence="2 4" id="KW-0408">Iron</keyword>